<feature type="transmembrane region" description="Helical" evidence="1">
    <location>
        <begin position="131"/>
        <end position="148"/>
    </location>
</feature>
<dbReference type="GO" id="GO:0004175">
    <property type="term" value="F:endopeptidase activity"/>
    <property type="evidence" value="ECO:0007669"/>
    <property type="project" value="UniProtKB-ARBA"/>
</dbReference>
<keyword evidence="1" id="KW-1133">Transmembrane helix</keyword>
<dbReference type="RefSeq" id="WP_184312498.1">
    <property type="nucleotide sequence ID" value="NZ_JACHEN010000031.1"/>
</dbReference>
<keyword evidence="1" id="KW-0812">Transmembrane</keyword>
<sequence>MEKSKTKVPGFTVIGSFLFVLLVIAIQVGLYIPFEIAMLFPFFNSNPNSMAFLQFAEEFFIYLLVILYLNRYAKKRFSQAITLGGKPSLKTCLHILLLVVGYNLFIDNTLIHLLKDIPPDEYLIDYFEELSVSPIVLILLVVITGPIYEEILYRGIIMKGLLMRNKPWVAVVTSSIIFGFIHLNIHQDLNAFIIGLIL</sequence>
<evidence type="ECO:0000313" key="3">
    <source>
        <dbReference type="EMBL" id="MBB6217996.1"/>
    </source>
</evidence>
<dbReference type="GO" id="GO:0080120">
    <property type="term" value="P:CAAX-box protein maturation"/>
    <property type="evidence" value="ECO:0007669"/>
    <property type="project" value="UniProtKB-ARBA"/>
</dbReference>
<keyword evidence="4" id="KW-1185">Reference proteome</keyword>
<protein>
    <recommendedName>
        <fullName evidence="2">CAAX prenyl protease 2/Lysostaphin resistance protein A-like domain-containing protein</fullName>
    </recommendedName>
</protein>
<proteinExistence type="predicted"/>
<comment type="caution">
    <text evidence="3">The sequence shown here is derived from an EMBL/GenBank/DDBJ whole genome shotgun (WGS) entry which is preliminary data.</text>
</comment>
<evidence type="ECO:0000259" key="2">
    <source>
        <dbReference type="Pfam" id="PF02517"/>
    </source>
</evidence>
<feature type="transmembrane region" description="Helical" evidence="1">
    <location>
        <begin position="12"/>
        <end position="32"/>
    </location>
</feature>
<feature type="transmembrane region" description="Helical" evidence="1">
    <location>
        <begin position="52"/>
        <end position="70"/>
    </location>
</feature>
<feature type="transmembrane region" description="Helical" evidence="1">
    <location>
        <begin position="168"/>
        <end position="185"/>
    </location>
</feature>
<dbReference type="PANTHER" id="PTHR36435:SF1">
    <property type="entry name" value="CAAX AMINO TERMINAL PROTEASE FAMILY PROTEIN"/>
    <property type="match status" value="1"/>
</dbReference>
<feature type="domain" description="CAAX prenyl protease 2/Lysostaphin resistance protein A-like" evidence="2">
    <location>
        <begin position="133"/>
        <end position="198"/>
    </location>
</feature>
<gene>
    <name evidence="3" type="ORF">HNQ80_004133</name>
</gene>
<organism evidence="3 4">
    <name type="scientific">Anaerosolibacter carboniphilus</name>
    <dbReference type="NCBI Taxonomy" id="1417629"/>
    <lineage>
        <taxon>Bacteria</taxon>
        <taxon>Bacillati</taxon>
        <taxon>Bacillota</taxon>
        <taxon>Clostridia</taxon>
        <taxon>Peptostreptococcales</taxon>
        <taxon>Thermotaleaceae</taxon>
        <taxon>Anaerosolibacter</taxon>
    </lineage>
</organism>
<evidence type="ECO:0000313" key="4">
    <source>
        <dbReference type="Proteomes" id="UP000579281"/>
    </source>
</evidence>
<accession>A0A841KWC9</accession>
<dbReference type="AlphaFoldDB" id="A0A841KWC9"/>
<dbReference type="InterPro" id="IPR052710">
    <property type="entry name" value="CAAX_protease"/>
</dbReference>
<name>A0A841KWC9_9FIRM</name>
<dbReference type="EMBL" id="JACHEN010000031">
    <property type="protein sequence ID" value="MBB6217996.1"/>
    <property type="molecule type" value="Genomic_DNA"/>
</dbReference>
<dbReference type="PANTHER" id="PTHR36435">
    <property type="entry name" value="SLR1288 PROTEIN"/>
    <property type="match status" value="1"/>
</dbReference>
<dbReference type="Proteomes" id="UP000579281">
    <property type="component" value="Unassembled WGS sequence"/>
</dbReference>
<dbReference type="InterPro" id="IPR003675">
    <property type="entry name" value="Rce1/LyrA-like_dom"/>
</dbReference>
<feature type="transmembrane region" description="Helical" evidence="1">
    <location>
        <begin position="91"/>
        <end position="111"/>
    </location>
</feature>
<evidence type="ECO:0000256" key="1">
    <source>
        <dbReference type="SAM" id="Phobius"/>
    </source>
</evidence>
<keyword evidence="1" id="KW-0472">Membrane</keyword>
<reference evidence="3 4" key="1">
    <citation type="submission" date="2020-08" db="EMBL/GenBank/DDBJ databases">
        <title>Genomic Encyclopedia of Type Strains, Phase IV (KMG-IV): sequencing the most valuable type-strain genomes for metagenomic binning, comparative biology and taxonomic classification.</title>
        <authorList>
            <person name="Goeker M."/>
        </authorList>
    </citation>
    <scope>NUCLEOTIDE SEQUENCE [LARGE SCALE GENOMIC DNA]</scope>
    <source>
        <strain evidence="3 4">DSM 103526</strain>
    </source>
</reference>
<dbReference type="Pfam" id="PF02517">
    <property type="entry name" value="Rce1-like"/>
    <property type="match status" value="1"/>
</dbReference>